<dbReference type="AlphaFoldDB" id="A0A4R4XB41"/>
<dbReference type="OrthoDB" id="4859011at2"/>
<gene>
    <name evidence="1" type="ORF">E1286_47210</name>
</gene>
<protein>
    <recommendedName>
        <fullName evidence="3">Peptidase MA-like domain-containing protein</fullName>
    </recommendedName>
</protein>
<organism evidence="1 2">
    <name type="scientific">Nonomuraea terrae</name>
    <dbReference type="NCBI Taxonomy" id="2530383"/>
    <lineage>
        <taxon>Bacteria</taxon>
        <taxon>Bacillati</taxon>
        <taxon>Actinomycetota</taxon>
        <taxon>Actinomycetes</taxon>
        <taxon>Streptosporangiales</taxon>
        <taxon>Streptosporangiaceae</taxon>
        <taxon>Nonomuraea</taxon>
    </lineage>
</organism>
<name>A0A4R4XB41_9ACTN</name>
<sequence>MTAGVVALVVTVATGAGVGLLLRDQSGTATPQPGVTISHSLAPETVVVTDAEIDDLLTRHTEGLTRGDTERFLSIFDPANEQLLQRQRRVLENLRKVPLSEAGYRVLRRSGRSEDSFGRGVTFTQDVSFVHRFAGIDLRPVSEWYRWTLEKKSADAPLRVTAVGGAPPPTLSSSSPSKTVYYPGPWDIWPDITVVRAGAGVVLARPEHAALARRVAPIVEQATAHHSAYWKRHGEHQDLVPQGYLVALVAGKDQLGKLFRTSEATEAGVSIGMPSAAVGSDDVVVGGTRVVLDTTSSFFSSTDGIGTLTRHELAHSLVSALDRSSGLSFLGGRPHWIDEGFAEYLANKHAPVTSSLRYPEGRAYLAGQRSRPFTGELPHNDIWAGGDLTDAHYFMGELIMRFTADRYGDRRLVQAVTAAYQQDNDDLAEPAFYDALGVDKAAFERQWAAYVRQQLT</sequence>
<proteinExistence type="predicted"/>
<evidence type="ECO:0000313" key="1">
    <source>
        <dbReference type="EMBL" id="TDD27609.1"/>
    </source>
</evidence>
<keyword evidence="2" id="KW-1185">Reference proteome</keyword>
<evidence type="ECO:0008006" key="3">
    <source>
        <dbReference type="Google" id="ProtNLM"/>
    </source>
</evidence>
<dbReference type="EMBL" id="SMKQ01000435">
    <property type="protein sequence ID" value="TDD27609.1"/>
    <property type="molecule type" value="Genomic_DNA"/>
</dbReference>
<comment type="caution">
    <text evidence="1">The sequence shown here is derived from an EMBL/GenBank/DDBJ whole genome shotgun (WGS) entry which is preliminary data.</text>
</comment>
<dbReference type="Proteomes" id="UP000295302">
    <property type="component" value="Unassembled WGS sequence"/>
</dbReference>
<reference evidence="1 2" key="1">
    <citation type="submission" date="2019-03" db="EMBL/GenBank/DDBJ databases">
        <title>Draft genome sequences of novel Actinobacteria.</title>
        <authorList>
            <person name="Sahin N."/>
            <person name="Ay H."/>
            <person name="Saygin H."/>
        </authorList>
    </citation>
    <scope>NUCLEOTIDE SEQUENCE [LARGE SCALE GENOMIC DNA]</scope>
    <source>
        <strain evidence="1 2">CH32</strain>
    </source>
</reference>
<accession>A0A4R4XB41</accession>
<evidence type="ECO:0000313" key="2">
    <source>
        <dbReference type="Proteomes" id="UP000295302"/>
    </source>
</evidence>